<dbReference type="PANTHER" id="PTHR43280:SF29">
    <property type="entry name" value="ARAC-FAMILY TRANSCRIPTIONAL REGULATOR"/>
    <property type="match status" value="1"/>
</dbReference>
<dbReference type="Pfam" id="PF12833">
    <property type="entry name" value="HTH_18"/>
    <property type="match status" value="1"/>
</dbReference>
<feature type="transmembrane region" description="Helical" evidence="4">
    <location>
        <begin position="111"/>
        <end position="130"/>
    </location>
</feature>
<dbReference type="GO" id="GO:0043565">
    <property type="term" value="F:sequence-specific DNA binding"/>
    <property type="evidence" value="ECO:0007669"/>
    <property type="project" value="InterPro"/>
</dbReference>
<dbReference type="InterPro" id="IPR009057">
    <property type="entry name" value="Homeodomain-like_sf"/>
</dbReference>
<dbReference type="Gene3D" id="1.10.10.60">
    <property type="entry name" value="Homeodomain-like"/>
    <property type="match status" value="1"/>
</dbReference>
<evidence type="ECO:0000313" key="6">
    <source>
        <dbReference type="EMBL" id="SEA74072.1"/>
    </source>
</evidence>
<dbReference type="OrthoDB" id="1061075at2"/>
<keyword evidence="4" id="KW-0812">Transmembrane</keyword>
<dbReference type="GO" id="GO:0003700">
    <property type="term" value="F:DNA-binding transcription factor activity"/>
    <property type="evidence" value="ECO:0007669"/>
    <property type="project" value="InterPro"/>
</dbReference>
<dbReference type="AlphaFoldDB" id="A0A1H4DPE2"/>
<dbReference type="RefSeq" id="WP_074761740.1">
    <property type="nucleotide sequence ID" value="NZ_FNRF01000004.1"/>
</dbReference>
<evidence type="ECO:0000256" key="2">
    <source>
        <dbReference type="ARBA" id="ARBA00023125"/>
    </source>
</evidence>
<dbReference type="InterPro" id="IPR018060">
    <property type="entry name" value="HTH_AraC"/>
</dbReference>
<keyword evidence="2" id="KW-0238">DNA-binding</keyword>
<feature type="transmembrane region" description="Helical" evidence="4">
    <location>
        <begin position="6"/>
        <end position="26"/>
    </location>
</feature>
<accession>A0A1H4DPE2</accession>
<evidence type="ECO:0000256" key="1">
    <source>
        <dbReference type="ARBA" id="ARBA00023015"/>
    </source>
</evidence>
<evidence type="ECO:0000256" key="3">
    <source>
        <dbReference type="ARBA" id="ARBA00023163"/>
    </source>
</evidence>
<reference evidence="6 7" key="1">
    <citation type="submission" date="2016-10" db="EMBL/GenBank/DDBJ databases">
        <authorList>
            <person name="de Groot N.N."/>
        </authorList>
    </citation>
    <scope>NUCLEOTIDE SEQUENCE [LARGE SCALE GENOMIC DNA]</scope>
    <source>
        <strain evidence="6 7">D31d</strain>
    </source>
</reference>
<dbReference type="Proteomes" id="UP000182257">
    <property type="component" value="Unassembled WGS sequence"/>
</dbReference>
<keyword evidence="4" id="KW-1133">Transmembrane helix</keyword>
<keyword evidence="1" id="KW-0805">Transcription regulation</keyword>
<dbReference type="PROSITE" id="PS01124">
    <property type="entry name" value="HTH_ARAC_FAMILY_2"/>
    <property type="match status" value="1"/>
</dbReference>
<keyword evidence="4" id="KW-0472">Membrane</keyword>
<feature type="transmembrane region" description="Helical" evidence="4">
    <location>
        <begin position="142"/>
        <end position="163"/>
    </location>
</feature>
<evidence type="ECO:0000259" key="5">
    <source>
        <dbReference type="PROSITE" id="PS01124"/>
    </source>
</evidence>
<dbReference type="SMART" id="SM00342">
    <property type="entry name" value="HTH_ARAC"/>
    <property type="match status" value="1"/>
</dbReference>
<keyword evidence="3" id="KW-0804">Transcription</keyword>
<feature type="transmembrane region" description="Helical" evidence="4">
    <location>
        <begin position="71"/>
        <end position="90"/>
    </location>
</feature>
<evidence type="ECO:0000256" key="4">
    <source>
        <dbReference type="SAM" id="Phobius"/>
    </source>
</evidence>
<dbReference type="EMBL" id="FNRF01000004">
    <property type="protein sequence ID" value="SEA74072.1"/>
    <property type="molecule type" value="Genomic_DNA"/>
</dbReference>
<gene>
    <name evidence="6" type="ORF">SAMN05216462_2423</name>
</gene>
<organism evidence="6 7">
    <name type="scientific">Xylanibacter ruminicola</name>
    <name type="common">Prevotella ruminicola</name>
    <dbReference type="NCBI Taxonomy" id="839"/>
    <lineage>
        <taxon>Bacteria</taxon>
        <taxon>Pseudomonadati</taxon>
        <taxon>Bacteroidota</taxon>
        <taxon>Bacteroidia</taxon>
        <taxon>Bacteroidales</taxon>
        <taxon>Prevotellaceae</taxon>
        <taxon>Xylanibacter</taxon>
    </lineage>
</organism>
<name>A0A1H4DPE2_XYLRU</name>
<evidence type="ECO:0000313" key="7">
    <source>
        <dbReference type="Proteomes" id="UP000182257"/>
    </source>
</evidence>
<protein>
    <submittedName>
        <fullName evidence="6">Helix-turn-helix domain-containing protein</fullName>
    </submittedName>
</protein>
<proteinExistence type="predicted"/>
<dbReference type="SUPFAM" id="SSF46689">
    <property type="entry name" value="Homeodomain-like"/>
    <property type="match status" value="1"/>
</dbReference>
<feature type="domain" description="HTH araC/xylS-type" evidence="5">
    <location>
        <begin position="273"/>
        <end position="379"/>
    </location>
</feature>
<dbReference type="PANTHER" id="PTHR43280">
    <property type="entry name" value="ARAC-FAMILY TRANSCRIPTIONAL REGULATOR"/>
    <property type="match status" value="1"/>
</dbReference>
<sequence length="380" mass="43393">MPTTQYLLLFAVNLAFILTNLYGWILKWYYRPKAYNAHFHELFPAQRSVGVLYLMQIMELPYLLQVGDADALLYVNAFAVLFFSLQMLVMCHGYFFAARNAARASVLDHKWYWLFMPAAIVLAPLLLQALGMVKLPDGYRPLAFVAVSVVFAAYFVLSVRMALKIGQAVRRANEDTYADSDDFPVRFAQYVQWLPTFICVLMAINFYADNAIVKAVRDVFFTGMNIWFCIFTLNPWRQPYAAPSERTARPAADDEDETAPAAGNFRLTDERFEQLSEKLDQLLTKDRIFTEQHITSDTLTARLGTNATYLSEVIRRSGYQSFYDMICQHRVRHAISLITAKPDERLLVIAEECGFSSPASMTKAFKQLGKQSPSAYRQQG</sequence>